<dbReference type="EMBL" id="JH658041">
    <property type="protein sequence ID" value="EXM14870.1"/>
    <property type="molecule type" value="Genomic_DNA"/>
</dbReference>
<dbReference type="HOGENOM" id="CLU_2109130_0_0_1"/>
<sequence>MAELMGSEMASRTRLYDMSRLFKKASAASGSWCVANRPPWRRNTTSAYARRLMFRDEMRSWAAASTPCLSASPSAPRVASSTSRGPPTPNGSSVGKVFAKNEASNESAKSSPRET</sequence>
<evidence type="ECO:0000313" key="2">
    <source>
        <dbReference type="EMBL" id="EXM14870.1"/>
    </source>
</evidence>
<evidence type="ECO:0000256" key="1">
    <source>
        <dbReference type="SAM" id="MobiDB-lite"/>
    </source>
</evidence>
<dbReference type="Proteomes" id="UP000030701">
    <property type="component" value="Unassembled WGS sequence"/>
</dbReference>
<feature type="compositionally biased region" description="Low complexity" evidence="1">
    <location>
        <begin position="70"/>
        <end position="84"/>
    </location>
</feature>
<protein>
    <submittedName>
        <fullName evidence="2">Uncharacterized protein</fullName>
    </submittedName>
</protein>
<reference evidence="2" key="1">
    <citation type="submission" date="2011-11" db="EMBL/GenBank/DDBJ databases">
        <title>The Genome Sequence of Fusarium oxysporum Cotton.</title>
        <authorList>
            <consortium name="The Broad Institute Genome Sequencing Platform"/>
            <person name="Ma L.-J."/>
            <person name="Gale L.R."/>
            <person name="Schwartz D.C."/>
            <person name="Zhou S."/>
            <person name="Corby-Kistler H."/>
            <person name="Young S.K."/>
            <person name="Zeng Q."/>
            <person name="Gargeya S."/>
            <person name="Fitzgerald M."/>
            <person name="Haas B."/>
            <person name="Abouelleil A."/>
            <person name="Alvarado L."/>
            <person name="Arachchi H.M."/>
            <person name="Berlin A."/>
            <person name="Brown A."/>
            <person name="Chapman S.B."/>
            <person name="Chen Z."/>
            <person name="Dunbar C."/>
            <person name="Freedman E."/>
            <person name="Gearin G."/>
            <person name="Goldberg J."/>
            <person name="Griggs A."/>
            <person name="Gujja S."/>
            <person name="Heiman D."/>
            <person name="Howarth C."/>
            <person name="Larson L."/>
            <person name="Lui A."/>
            <person name="MacDonald P.J.P."/>
            <person name="Montmayeur A."/>
            <person name="Murphy C."/>
            <person name="Neiman D."/>
            <person name="Pearson M."/>
            <person name="Priest M."/>
            <person name="Roberts A."/>
            <person name="Saif S."/>
            <person name="Shea T."/>
            <person name="Shenoy N."/>
            <person name="Sisk P."/>
            <person name="Stolte C."/>
            <person name="Sykes S."/>
            <person name="Wortman J."/>
            <person name="Nusbaum C."/>
            <person name="Birren B."/>
        </authorList>
    </citation>
    <scope>NUCLEOTIDE SEQUENCE [LARGE SCALE GENOMIC DNA]</scope>
    <source>
        <strain evidence="2">25433</strain>
    </source>
</reference>
<name>X0M2I1_FUSOX</name>
<dbReference type="AlphaFoldDB" id="X0M2I1"/>
<accession>X0M2I1</accession>
<organism evidence="2">
    <name type="scientific">Fusarium oxysporum f. sp. vasinfectum 25433</name>
    <dbReference type="NCBI Taxonomy" id="1089449"/>
    <lineage>
        <taxon>Eukaryota</taxon>
        <taxon>Fungi</taxon>
        <taxon>Dikarya</taxon>
        <taxon>Ascomycota</taxon>
        <taxon>Pezizomycotina</taxon>
        <taxon>Sordariomycetes</taxon>
        <taxon>Hypocreomycetidae</taxon>
        <taxon>Hypocreales</taxon>
        <taxon>Nectriaceae</taxon>
        <taxon>Fusarium</taxon>
        <taxon>Fusarium oxysporum species complex</taxon>
    </lineage>
</organism>
<reference evidence="2" key="2">
    <citation type="submission" date="2012-05" db="EMBL/GenBank/DDBJ databases">
        <title>The Genome Annotation of Fusarium oxysporum Cotton.</title>
        <authorList>
            <consortium name="The Broad Institute Genomics Platform"/>
            <person name="Ma L.-J."/>
            <person name="Corby-Kistler H."/>
            <person name="Broz K."/>
            <person name="Gale L.R."/>
            <person name="Jonkers W."/>
            <person name="O'Donnell K."/>
            <person name="Ploetz R."/>
            <person name="Steinberg C."/>
            <person name="Schwartz D.C."/>
            <person name="VanEtten H."/>
            <person name="Zhou S."/>
            <person name="Young S.K."/>
            <person name="Zeng Q."/>
            <person name="Gargeya S."/>
            <person name="Fitzgerald M."/>
            <person name="Abouelleil A."/>
            <person name="Alvarado L."/>
            <person name="Chapman S.B."/>
            <person name="Gainer-Dewar J."/>
            <person name="Goldberg J."/>
            <person name="Griggs A."/>
            <person name="Gujja S."/>
            <person name="Hansen M."/>
            <person name="Howarth C."/>
            <person name="Imamovic A."/>
            <person name="Ireland A."/>
            <person name="Larimer J."/>
            <person name="McCowan C."/>
            <person name="Murphy C."/>
            <person name="Pearson M."/>
            <person name="Poon T.W."/>
            <person name="Priest M."/>
            <person name="Roberts A."/>
            <person name="Saif S."/>
            <person name="Shea T."/>
            <person name="Sykes S."/>
            <person name="Wortman J."/>
            <person name="Nusbaum C."/>
            <person name="Birren B."/>
        </authorList>
    </citation>
    <scope>NUCLEOTIDE SEQUENCE</scope>
    <source>
        <strain evidence="2">25433</strain>
    </source>
</reference>
<feature type="compositionally biased region" description="Polar residues" evidence="1">
    <location>
        <begin position="102"/>
        <end position="115"/>
    </location>
</feature>
<feature type="region of interest" description="Disordered" evidence="1">
    <location>
        <begin position="66"/>
        <end position="115"/>
    </location>
</feature>
<gene>
    <name evidence="2" type="ORF">FOTG_16743</name>
</gene>
<proteinExistence type="predicted"/>